<dbReference type="SUPFAM" id="SSF55753">
    <property type="entry name" value="Actin depolymerizing proteins"/>
    <property type="match status" value="6"/>
</dbReference>
<evidence type="ECO:0000256" key="2">
    <source>
        <dbReference type="ARBA" id="ARBA00022467"/>
    </source>
</evidence>
<dbReference type="CDD" id="cd11293">
    <property type="entry name" value="gelsolin_S4_like"/>
    <property type="match status" value="1"/>
</dbReference>
<reference evidence="7" key="1">
    <citation type="submission" date="2022-11" db="UniProtKB">
        <authorList>
            <consortium name="WormBaseParasite"/>
        </authorList>
    </citation>
    <scope>IDENTIFICATION</scope>
</reference>
<sequence>MEEDEKITDFAGAGTKEGIEVWVIKSTNLIEALPPNELGLFDETLTYICLHTHGTPPHSWDVHFWLGAQSASDRHCLAALKATELDQYLKYRSNMHREVQEHESAAFLAMFKGNIRYQKGNAQAILRSSAKNATKRLYHVKGKKHCRVAEVPFSFNSLNQDDVFILDVGDKIFVWNGPHANNGEKVKGAEVSRNIRDFERAGRAKIEFIDDEWDSHPEFFSQLECKPLPAVTRAIDSDEESEKRSNVSIQLFRVSDASGTLMIEPVSGKISYTSLDTNDCFFLDTGSSASGLYAWLGKNCTDEERKAVWDNALVAYLKRKRLPLHTPICKVNENHEPALFRALLNFPPKKVEKNLQHSLSRGIAHVDSNEKFDVSKMQISRKQSICQAVDDSKGKKKVWRVAAFDIHLLPENDHGIFYAGDSYIILYTSEKVPGGIIYYWLGNHSTIDEKATAAMFVNKIDEAECKGKATQMRVIQFKEPEHFIKMFGNVLVILKGGVESGFKSPRVNFNDFFKHDHSCQMFQIRGRRIVEVDVEAKNLNSNDIFFVKTNHKQGYTWIGKGASQEEQESALKIPEIFDLIENKQIAEGDEPTAFWYLLGGKEAYAKGERLENPSPEYASRLFHCSNARGKFVVEEIVDFTQQDLESDDVMILDTFDEIYVWLGQNSNIDEKKAALDTVLRYVAADKSGRTEENTNLLVVKQKFEPTSFKAHFGIWDEHLWDNELGYEKLKELISRNVDFIHDTKNEPLKVRQMEAEFTKTHSIEVLRAKTDQLPFGVDAANKEVAFYLFCLFQN</sequence>
<protein>
    <submittedName>
        <fullName evidence="7">Gelsolin-like domain-containing protein</fullName>
    </submittedName>
</protein>
<dbReference type="AlphaFoldDB" id="A0A914YMN7"/>
<dbReference type="GO" id="GO:0015629">
    <property type="term" value="C:actin cytoskeleton"/>
    <property type="evidence" value="ECO:0007669"/>
    <property type="project" value="TreeGrafter"/>
</dbReference>
<evidence type="ECO:0000256" key="3">
    <source>
        <dbReference type="ARBA" id="ARBA00022737"/>
    </source>
</evidence>
<dbReference type="GO" id="GO:0051015">
    <property type="term" value="F:actin filament binding"/>
    <property type="evidence" value="ECO:0007669"/>
    <property type="project" value="InterPro"/>
</dbReference>
<dbReference type="CDD" id="cd11289">
    <property type="entry name" value="gelsolin_S2_like"/>
    <property type="match status" value="1"/>
</dbReference>
<dbReference type="PANTHER" id="PTHR11977:SF123">
    <property type="entry name" value="GELSOLIN"/>
    <property type="match status" value="1"/>
</dbReference>
<name>A0A914YMN7_9BILA</name>
<evidence type="ECO:0000256" key="4">
    <source>
        <dbReference type="ARBA" id="ARBA00023203"/>
    </source>
</evidence>
<dbReference type="FunFam" id="3.40.20.10:FF:000005">
    <property type="entry name" value="Gelsolin"/>
    <property type="match status" value="1"/>
</dbReference>
<dbReference type="Pfam" id="PF00626">
    <property type="entry name" value="Gelsolin"/>
    <property type="match status" value="4"/>
</dbReference>
<keyword evidence="4" id="KW-0009">Actin-binding</keyword>
<keyword evidence="6" id="KW-1185">Reference proteome</keyword>
<dbReference type="SMART" id="SM00262">
    <property type="entry name" value="GEL"/>
    <property type="match status" value="6"/>
</dbReference>
<keyword evidence="3" id="KW-0677">Repeat</keyword>
<dbReference type="Gene3D" id="3.40.20.10">
    <property type="entry name" value="Severin"/>
    <property type="match status" value="6"/>
</dbReference>
<keyword evidence="2" id="KW-0117">Actin capping</keyword>
<evidence type="ECO:0000259" key="5">
    <source>
        <dbReference type="Pfam" id="PF00626"/>
    </source>
</evidence>
<dbReference type="Proteomes" id="UP000887577">
    <property type="component" value="Unplaced"/>
</dbReference>
<proteinExistence type="inferred from homology"/>
<dbReference type="CDD" id="cd11291">
    <property type="entry name" value="gelsolin_S6_like"/>
    <property type="match status" value="1"/>
</dbReference>
<feature type="domain" description="Gelsolin-like" evidence="5">
    <location>
        <begin position="263"/>
        <end position="341"/>
    </location>
</feature>
<accession>A0A914YMN7</accession>
<comment type="similarity">
    <text evidence="1">Belongs to the villin/gelsolin family.</text>
</comment>
<dbReference type="GO" id="GO:0051014">
    <property type="term" value="P:actin filament severing"/>
    <property type="evidence" value="ECO:0007669"/>
    <property type="project" value="TreeGrafter"/>
</dbReference>
<dbReference type="PRINTS" id="PR00597">
    <property type="entry name" value="GELSOLIN"/>
</dbReference>
<evidence type="ECO:0000256" key="1">
    <source>
        <dbReference type="ARBA" id="ARBA00008418"/>
    </source>
</evidence>
<dbReference type="GO" id="GO:0051016">
    <property type="term" value="P:barbed-end actin filament capping"/>
    <property type="evidence" value="ECO:0007669"/>
    <property type="project" value="TreeGrafter"/>
</dbReference>
<dbReference type="InterPro" id="IPR007122">
    <property type="entry name" value="Villin/Gelsolin"/>
</dbReference>
<dbReference type="InterPro" id="IPR007123">
    <property type="entry name" value="Gelsolin-like_dom"/>
</dbReference>
<dbReference type="PANTHER" id="PTHR11977">
    <property type="entry name" value="VILLIN"/>
    <property type="match status" value="1"/>
</dbReference>
<organism evidence="6 7">
    <name type="scientific">Panagrolaimus superbus</name>
    <dbReference type="NCBI Taxonomy" id="310955"/>
    <lineage>
        <taxon>Eukaryota</taxon>
        <taxon>Metazoa</taxon>
        <taxon>Ecdysozoa</taxon>
        <taxon>Nematoda</taxon>
        <taxon>Chromadorea</taxon>
        <taxon>Rhabditida</taxon>
        <taxon>Tylenchina</taxon>
        <taxon>Panagrolaimomorpha</taxon>
        <taxon>Panagrolaimoidea</taxon>
        <taxon>Panagrolaimidae</taxon>
        <taxon>Panagrolaimus</taxon>
    </lineage>
</organism>
<dbReference type="GO" id="GO:0005737">
    <property type="term" value="C:cytoplasm"/>
    <property type="evidence" value="ECO:0007669"/>
    <property type="project" value="TreeGrafter"/>
</dbReference>
<dbReference type="WBParaSite" id="PSU_v2.g2162.t1">
    <property type="protein sequence ID" value="PSU_v2.g2162.t1"/>
    <property type="gene ID" value="PSU_v2.g2162"/>
</dbReference>
<dbReference type="InterPro" id="IPR029006">
    <property type="entry name" value="ADF-H/Gelsolin-like_dom_sf"/>
</dbReference>
<feature type="domain" description="Gelsolin-like" evidence="5">
    <location>
        <begin position="412"/>
        <end position="484"/>
    </location>
</feature>
<feature type="domain" description="Gelsolin-like" evidence="5">
    <location>
        <begin position="147"/>
        <end position="207"/>
    </location>
</feature>
<evidence type="ECO:0000313" key="7">
    <source>
        <dbReference type="WBParaSite" id="PSU_v2.g2162.t1"/>
    </source>
</evidence>
<feature type="domain" description="Gelsolin-like" evidence="5">
    <location>
        <begin position="631"/>
        <end position="708"/>
    </location>
</feature>
<dbReference type="GO" id="GO:0008154">
    <property type="term" value="P:actin polymerization or depolymerization"/>
    <property type="evidence" value="ECO:0007669"/>
    <property type="project" value="TreeGrafter"/>
</dbReference>
<dbReference type="GO" id="GO:0005546">
    <property type="term" value="F:phosphatidylinositol-4,5-bisphosphate binding"/>
    <property type="evidence" value="ECO:0007669"/>
    <property type="project" value="TreeGrafter"/>
</dbReference>
<evidence type="ECO:0000313" key="6">
    <source>
        <dbReference type="Proteomes" id="UP000887577"/>
    </source>
</evidence>